<gene>
    <name evidence="1" type="ORF">DXF87_25210</name>
</gene>
<dbReference type="AlphaFoldDB" id="A0ABD7GPF7"/>
<evidence type="ECO:0000313" key="2">
    <source>
        <dbReference type="Proteomes" id="UP000255291"/>
    </source>
</evidence>
<name>A0ABD7GPF7_9ENTR</name>
<accession>A0ABD7GPF7</accession>
<dbReference type="RefSeq" id="WP_115465969.1">
    <property type="nucleotide sequence ID" value="NZ_QRBT01000093.1"/>
</dbReference>
<organism evidence="1 2">
    <name type="scientific">Enterobacter roggenkampii</name>
    <dbReference type="NCBI Taxonomy" id="1812935"/>
    <lineage>
        <taxon>Bacteria</taxon>
        <taxon>Pseudomonadati</taxon>
        <taxon>Pseudomonadota</taxon>
        <taxon>Gammaproteobacteria</taxon>
        <taxon>Enterobacterales</taxon>
        <taxon>Enterobacteriaceae</taxon>
        <taxon>Enterobacter</taxon>
        <taxon>Enterobacter cloacae complex</taxon>
    </lineage>
</organism>
<dbReference type="InterPro" id="IPR003458">
    <property type="entry name" value="Phage_T4_Gp38_tail_assem"/>
</dbReference>
<evidence type="ECO:0000313" key="1">
    <source>
        <dbReference type="EMBL" id="RDT55670.1"/>
    </source>
</evidence>
<dbReference type="PANTHER" id="PTHR34413:SF2">
    <property type="entry name" value="PROPHAGE TAIL FIBER ASSEMBLY PROTEIN HOMOLOG TFAE-RELATED"/>
    <property type="match status" value="1"/>
</dbReference>
<comment type="caution">
    <text evidence="1">The sequence shown here is derived from an EMBL/GenBank/DDBJ whole genome shotgun (WGS) entry which is preliminary data.</text>
</comment>
<reference evidence="1 2" key="1">
    <citation type="submission" date="2018-07" db="EMBL/GenBank/DDBJ databases">
        <title>The use of a cohorting ward and systematic surveillance cultures for the control of a Klebsiella pneumoniae carbapenemase (KPC)-producing Enterobacteriaceae outbreak.</title>
        <authorList>
            <person name="Doi Y."/>
        </authorList>
    </citation>
    <scope>NUCLEOTIDE SEQUENCE [LARGE SCALE GENOMIC DNA]</scope>
    <source>
        <strain evidence="1 2">1-RC-17-04017</strain>
    </source>
</reference>
<sequence>MNKYYYSPSTRGFYQSQIHKEYPADAVEIDESEYCQLIQAQQNGMEIIPGADGSPVLTEPVIDYVAQAQQVKNSLRLTADAEISWRQDAVDAGIATAGETAVLAEWKKYRVLLMRVDTSKAPVIEWPTQPDAQAS</sequence>
<protein>
    <submittedName>
        <fullName evidence="1">Tail fiber assembly protein</fullName>
    </submittedName>
</protein>
<dbReference type="PANTHER" id="PTHR34413">
    <property type="entry name" value="PROPHAGE TAIL FIBER ASSEMBLY PROTEIN HOMOLOG TFAE-RELATED-RELATED"/>
    <property type="match status" value="1"/>
</dbReference>
<dbReference type="EMBL" id="QRBW01000133">
    <property type="protein sequence ID" value="RDT55670.1"/>
    <property type="molecule type" value="Genomic_DNA"/>
</dbReference>
<proteinExistence type="predicted"/>
<dbReference type="Proteomes" id="UP000255291">
    <property type="component" value="Unassembled WGS sequence"/>
</dbReference>
<dbReference type="Pfam" id="PF02413">
    <property type="entry name" value="Caudo_TAP"/>
    <property type="match status" value="1"/>
</dbReference>
<dbReference type="InterPro" id="IPR051220">
    <property type="entry name" value="TFA_Chaperone"/>
</dbReference>